<feature type="compositionally biased region" description="Basic residues" evidence="1">
    <location>
        <begin position="1"/>
        <end position="10"/>
    </location>
</feature>
<dbReference type="RefSeq" id="WP_058602419.1">
    <property type="nucleotide sequence ID" value="NZ_LDQA01000079.1"/>
</dbReference>
<name>A0A175RG76_9HYPH</name>
<evidence type="ECO:0000256" key="1">
    <source>
        <dbReference type="SAM" id="MobiDB-lite"/>
    </source>
</evidence>
<dbReference type="AlphaFoldDB" id="A0A175RG76"/>
<gene>
    <name evidence="2" type="ORF">NS365_21920</name>
</gene>
<keyword evidence="3" id="KW-1185">Reference proteome</keyword>
<evidence type="ECO:0000313" key="2">
    <source>
        <dbReference type="EMBL" id="KTR02273.1"/>
    </source>
</evidence>
<comment type="caution">
    <text evidence="2">The sequence shown here is derived from an EMBL/GenBank/DDBJ whole genome shotgun (WGS) entry which is preliminary data.</text>
</comment>
<sequence>MRERHRKPRLMPRDDDPAVPVGRGRLLLNDEPAEIVRHIMDEAARWAVEHDPRRSGWVARQIQKGRLSS</sequence>
<organism evidence="2 3">
    <name type="scientific">Aureimonas ureilytica</name>
    <dbReference type="NCBI Taxonomy" id="401562"/>
    <lineage>
        <taxon>Bacteria</taxon>
        <taxon>Pseudomonadati</taxon>
        <taxon>Pseudomonadota</taxon>
        <taxon>Alphaproteobacteria</taxon>
        <taxon>Hyphomicrobiales</taxon>
        <taxon>Aurantimonadaceae</taxon>
        <taxon>Aureimonas</taxon>
    </lineage>
</organism>
<protein>
    <submittedName>
        <fullName evidence="2">Uncharacterized protein</fullName>
    </submittedName>
</protein>
<proteinExistence type="predicted"/>
<dbReference type="Proteomes" id="UP000078529">
    <property type="component" value="Unassembled WGS sequence"/>
</dbReference>
<feature type="region of interest" description="Disordered" evidence="1">
    <location>
        <begin position="1"/>
        <end position="23"/>
    </location>
</feature>
<dbReference type="EMBL" id="LDQA01000079">
    <property type="protein sequence ID" value="KTR02273.1"/>
    <property type="molecule type" value="Genomic_DNA"/>
</dbReference>
<accession>A0A175RG76</accession>
<evidence type="ECO:0000313" key="3">
    <source>
        <dbReference type="Proteomes" id="UP000078529"/>
    </source>
</evidence>
<reference evidence="2 3" key="1">
    <citation type="journal article" date="2016" name="Front. Microbiol.">
        <title>Genomic Resource of Rice Seed Associated Bacteria.</title>
        <authorList>
            <person name="Midha S."/>
            <person name="Bansal K."/>
            <person name="Sharma S."/>
            <person name="Kumar N."/>
            <person name="Patil P.P."/>
            <person name="Chaudhry V."/>
            <person name="Patil P.B."/>
        </authorList>
    </citation>
    <scope>NUCLEOTIDE SEQUENCE [LARGE SCALE GENOMIC DNA]</scope>
    <source>
        <strain evidence="2 3">NS365</strain>
    </source>
</reference>
<dbReference type="PATRIC" id="fig|401562.4.peg.4520"/>